<evidence type="ECO:0000256" key="3">
    <source>
        <dbReference type="ARBA" id="ARBA00023163"/>
    </source>
</evidence>
<protein>
    <submittedName>
        <fullName evidence="6">TetR/AcrR family transcriptional regulator</fullName>
    </submittedName>
</protein>
<dbReference type="Pfam" id="PF21351">
    <property type="entry name" value="TetR_C_41"/>
    <property type="match status" value="1"/>
</dbReference>
<keyword evidence="3" id="KW-0804">Transcription</keyword>
<reference evidence="6 7" key="1">
    <citation type="submission" date="2024-08" db="EMBL/GenBank/DDBJ databases">
        <title>Mycobacterium servetensis sp. nov., a novel rapid-growing mycobacterial species recovered from a human patient in Zaragoza, Spain.</title>
        <authorList>
            <person name="Tristancho-Baro A.I."/>
            <person name="Buenestado-Serrano S."/>
            <person name="Garcia De Viedma D."/>
            <person name="Milagro-Beamonte A."/>
            <person name="Burillo N."/>
            <person name="Sanz S."/>
            <person name="Lopez-Calleja A.I."/>
            <person name="Penas-Utrilla D."/>
            <person name="Guardingo M."/>
            <person name="Garcia M.J."/>
            <person name="Vinuelas-Bayon J."/>
        </authorList>
    </citation>
    <scope>NUCLEOTIDE SEQUENCE [LARGE SCALE GENOMIC DNA]</scope>
    <source>
        <strain evidence="7">HUMS_12744610</strain>
    </source>
</reference>
<evidence type="ECO:0000256" key="4">
    <source>
        <dbReference type="PROSITE-ProRule" id="PRU00335"/>
    </source>
</evidence>
<dbReference type="Proteomes" id="UP001564760">
    <property type="component" value="Unassembled WGS sequence"/>
</dbReference>
<evidence type="ECO:0000256" key="2">
    <source>
        <dbReference type="ARBA" id="ARBA00023125"/>
    </source>
</evidence>
<dbReference type="PROSITE" id="PS50977">
    <property type="entry name" value="HTH_TETR_2"/>
    <property type="match status" value="1"/>
</dbReference>
<evidence type="ECO:0000313" key="6">
    <source>
        <dbReference type="EMBL" id="MEY8013750.1"/>
    </source>
</evidence>
<dbReference type="Gene3D" id="1.10.357.10">
    <property type="entry name" value="Tetracycline Repressor, domain 2"/>
    <property type="match status" value="1"/>
</dbReference>
<dbReference type="Pfam" id="PF00440">
    <property type="entry name" value="TetR_N"/>
    <property type="match status" value="1"/>
</dbReference>
<accession>A0ABV4BUQ2</accession>
<feature type="domain" description="HTH tetR-type" evidence="5">
    <location>
        <begin position="13"/>
        <end position="73"/>
    </location>
</feature>
<gene>
    <name evidence="6" type="ORF">AB8998_01110</name>
</gene>
<dbReference type="PROSITE" id="PS01081">
    <property type="entry name" value="HTH_TETR_1"/>
    <property type="match status" value="1"/>
</dbReference>
<feature type="DNA-binding region" description="H-T-H motif" evidence="4">
    <location>
        <begin position="36"/>
        <end position="55"/>
    </location>
</feature>
<sequence length="212" mass="23328">MDGVKSRREEYAEQTRQALLDAAAAAFAERGFAATSIADIAATARVTKGAVYHHFPDKRALFEAVLNRCDEAAQAQVFDAVARYPDDLWAGSMAALEVTLNACADPIVGRLIYVEGPIALGWTRWRECEDQYTYRNVRLLVTSAMQAGFFPPDIAVDAMAQLLSGMITHAGIALAEAPQSKRKKLRREIFTEIQRLLTGLRTQRLPQSAGRG</sequence>
<evidence type="ECO:0000259" key="5">
    <source>
        <dbReference type="PROSITE" id="PS50977"/>
    </source>
</evidence>
<keyword evidence="1" id="KW-0805">Transcription regulation</keyword>
<dbReference type="InterPro" id="IPR050109">
    <property type="entry name" value="HTH-type_TetR-like_transc_reg"/>
</dbReference>
<dbReference type="RefSeq" id="WP_369736411.1">
    <property type="nucleotide sequence ID" value="NZ_JBGEDP010000001.1"/>
</dbReference>
<dbReference type="InterPro" id="IPR001647">
    <property type="entry name" value="HTH_TetR"/>
</dbReference>
<dbReference type="SUPFAM" id="SSF46689">
    <property type="entry name" value="Homeodomain-like"/>
    <property type="match status" value="1"/>
</dbReference>
<dbReference type="InterPro" id="IPR049484">
    <property type="entry name" value="Rv0078-like_C"/>
</dbReference>
<dbReference type="InterPro" id="IPR009057">
    <property type="entry name" value="Homeodomain-like_sf"/>
</dbReference>
<dbReference type="PRINTS" id="PR00455">
    <property type="entry name" value="HTHTETR"/>
</dbReference>
<dbReference type="InterPro" id="IPR023772">
    <property type="entry name" value="DNA-bd_HTH_TetR-type_CS"/>
</dbReference>
<keyword evidence="7" id="KW-1185">Reference proteome</keyword>
<name>A0ABV4BUQ2_9MYCO</name>
<dbReference type="PANTHER" id="PTHR30055:SF234">
    <property type="entry name" value="HTH-TYPE TRANSCRIPTIONAL REGULATOR BETI"/>
    <property type="match status" value="1"/>
</dbReference>
<organism evidence="6 7">
    <name type="scientific">Mycobacterium servetii</name>
    <dbReference type="NCBI Taxonomy" id="3237418"/>
    <lineage>
        <taxon>Bacteria</taxon>
        <taxon>Bacillati</taxon>
        <taxon>Actinomycetota</taxon>
        <taxon>Actinomycetes</taxon>
        <taxon>Mycobacteriales</taxon>
        <taxon>Mycobacteriaceae</taxon>
        <taxon>Mycobacterium</taxon>
    </lineage>
</organism>
<evidence type="ECO:0000256" key="1">
    <source>
        <dbReference type="ARBA" id="ARBA00023015"/>
    </source>
</evidence>
<evidence type="ECO:0000313" key="7">
    <source>
        <dbReference type="Proteomes" id="UP001564760"/>
    </source>
</evidence>
<proteinExistence type="predicted"/>
<dbReference type="EMBL" id="JBGEDP010000001">
    <property type="protein sequence ID" value="MEY8013750.1"/>
    <property type="molecule type" value="Genomic_DNA"/>
</dbReference>
<dbReference type="PANTHER" id="PTHR30055">
    <property type="entry name" value="HTH-TYPE TRANSCRIPTIONAL REGULATOR RUTR"/>
    <property type="match status" value="1"/>
</dbReference>
<comment type="caution">
    <text evidence="6">The sequence shown here is derived from an EMBL/GenBank/DDBJ whole genome shotgun (WGS) entry which is preliminary data.</text>
</comment>
<keyword evidence="2 4" id="KW-0238">DNA-binding</keyword>